<sequence length="252" mass="28296">MTVAGAKNVMESRVLAKGSLEYFPTPPWATRAVIKEVLQAGLHFDLRSKRVRDPCAGGGHMSAPLGEIFAAVDVADWGVNPEIRDFLEETPQRLIEDGHQLPDWIFINPPFEQAVHFVLRALEIATEGVAVFCRLGWLSSQSRYDRLFGWNAPAYVCPFSERVSLIQGAWDPDTSSATDYAWYIWIKDHFPSEARPRSTVWHLQPGMQERYTRLSDMDLATPGEAERRRLAKKKAEAANVATPSQLSLLEGT</sequence>
<evidence type="ECO:0000313" key="1">
    <source>
        <dbReference type="EMBL" id="OAP91271.1"/>
    </source>
</evidence>
<dbReference type="AlphaFoldDB" id="A0A179BJI2"/>
<protein>
    <recommendedName>
        <fullName evidence="2">Methyltransferase</fullName>
    </recommendedName>
</protein>
<accession>A0A179BJI2</accession>
<organism evidence="1">
    <name type="scientific">Rhizobium leguminosarum</name>
    <dbReference type="NCBI Taxonomy" id="384"/>
    <lineage>
        <taxon>Bacteria</taxon>
        <taxon>Pseudomonadati</taxon>
        <taxon>Pseudomonadota</taxon>
        <taxon>Alphaproteobacteria</taxon>
        <taxon>Hyphomicrobiales</taxon>
        <taxon>Rhizobiaceae</taxon>
        <taxon>Rhizobium/Agrobacterium group</taxon>
        <taxon>Rhizobium</taxon>
    </lineage>
</organism>
<gene>
    <name evidence="1" type="ORF">A4U53_27810</name>
</gene>
<dbReference type="SUPFAM" id="SSF53335">
    <property type="entry name" value="S-adenosyl-L-methionine-dependent methyltransferases"/>
    <property type="match status" value="1"/>
</dbReference>
<dbReference type="EMBL" id="LWBS01000391">
    <property type="protein sequence ID" value="OAP91271.1"/>
    <property type="molecule type" value="Genomic_DNA"/>
</dbReference>
<proteinExistence type="predicted"/>
<name>A0A179BJI2_RHILE</name>
<dbReference type="InterPro" id="IPR029063">
    <property type="entry name" value="SAM-dependent_MTases_sf"/>
</dbReference>
<comment type="caution">
    <text evidence="1">The sequence shown here is derived from an EMBL/GenBank/DDBJ whole genome shotgun (WGS) entry which is preliminary data.</text>
</comment>
<evidence type="ECO:0008006" key="2">
    <source>
        <dbReference type="Google" id="ProtNLM"/>
    </source>
</evidence>
<reference evidence="1" key="1">
    <citation type="submission" date="2016-04" db="EMBL/GenBank/DDBJ databases">
        <title>Fast-growing isolate from the root nodules of Vavilovia formosa.</title>
        <authorList>
            <person name="Kimeklis A."/>
            <person name="Safronova V."/>
            <person name="Belimov A."/>
            <person name="Andronov E."/>
        </authorList>
    </citation>
    <scope>NUCLEOTIDE SEQUENCE [LARGE SCALE GENOMIC DNA]</scope>
    <source>
        <strain evidence="1">Vaf-46</strain>
    </source>
</reference>